<dbReference type="GO" id="GO:0016746">
    <property type="term" value="F:acyltransferase activity"/>
    <property type="evidence" value="ECO:0007669"/>
    <property type="project" value="UniProtKB-KW"/>
</dbReference>
<feature type="domain" description="Carrier" evidence="3">
    <location>
        <begin position="583"/>
        <end position="672"/>
    </location>
</feature>
<dbReference type="PANTHER" id="PTHR43439">
    <property type="entry name" value="PHENYLACETATE-COENZYME A LIGASE"/>
    <property type="match status" value="1"/>
</dbReference>
<evidence type="ECO:0000313" key="4">
    <source>
        <dbReference type="EMBL" id="EED21053.1"/>
    </source>
</evidence>
<protein>
    <submittedName>
        <fullName evidence="4">Acylglycerophosphoethanolamine acyltransferase, putative</fullName>
    </submittedName>
</protein>
<dbReference type="Gene3D" id="1.10.1200.10">
    <property type="entry name" value="ACP-like"/>
    <property type="match status" value="1"/>
</dbReference>
<dbReference type="InParanoid" id="B8LZ09"/>
<dbReference type="STRING" id="441959.B8LZ09"/>
<evidence type="ECO:0000259" key="3">
    <source>
        <dbReference type="PROSITE" id="PS50075"/>
    </source>
</evidence>
<dbReference type="InterPro" id="IPR036291">
    <property type="entry name" value="NAD(P)-bd_dom_sf"/>
</dbReference>
<evidence type="ECO:0000256" key="1">
    <source>
        <dbReference type="ARBA" id="ARBA00022450"/>
    </source>
</evidence>
<gene>
    <name evidence="4" type="ORF">TSTA_082860</name>
</gene>
<dbReference type="Pfam" id="PF07993">
    <property type="entry name" value="NAD_binding_4"/>
    <property type="match status" value="1"/>
</dbReference>
<dbReference type="Gene3D" id="3.40.50.12780">
    <property type="entry name" value="N-terminal domain of ligase-like"/>
    <property type="match status" value="1"/>
</dbReference>
<dbReference type="Pfam" id="PF23562">
    <property type="entry name" value="AMP-binding_C_3"/>
    <property type="match status" value="1"/>
</dbReference>
<dbReference type="PROSITE" id="PS50075">
    <property type="entry name" value="CARRIER"/>
    <property type="match status" value="1"/>
</dbReference>
<dbReference type="SUPFAM" id="SSF47336">
    <property type="entry name" value="ACP-like"/>
    <property type="match status" value="1"/>
</dbReference>
<dbReference type="EMBL" id="EQ962653">
    <property type="protein sequence ID" value="EED21053.1"/>
    <property type="molecule type" value="Genomic_DNA"/>
</dbReference>
<dbReference type="Pfam" id="PF00501">
    <property type="entry name" value="AMP-binding"/>
    <property type="match status" value="1"/>
</dbReference>
<sequence>MPAIDFESQSMPSGHEFHRPLFQVSRDFPKDPSMLKTLPNLIDFNAEHNPDHLFALQEVRIGGKQLHLVRINFRDLKSATIGCSLFLRKSLFGAQKHYDGADNEHRSSKKPVALFLESDVTLFVYLAALLYLDIPVLMLSIRLSPVAIAHLLNVCSAQAIIVSKRTQSAAEQALNGTSMEQQEATIQRIPSIPYENLLDLGKAESNEVVETPNPSSDEIGALILHSSGTTGLPKPISLVHRYLLGYAACHRLEPEECNNHVNVSTLPMYHGFGLLAPCLSLSTGKACCFLSGSTIPSASSVVELINRSGAFSLMTVPTILEEMISSENYWKSLIGLDFVAVGGGAIKSSIGEQLVSNGVKLLNHYGATEIGAIAPIFCPGKDYDWHYLRLRTDMGLEVNEVEQKGKNGETLYQLTGFPFGWGKPFPVQDILELRPNSKHTEVKVLGRGDDLIVLSTGEKVRPQRLEEALLSTGLVKVAVVFGEHRPEVGVIVEPVQPLAKEEHPSFVEAIWTVIRSENLQLDRHARVPSKTMIVIKPTAKVVPRSDKGSVMRKQTYEVFKDEIEAAYRYSSNGKEEGDINLASEQSQLERDLKSIIQRCVQDRIADPSSWDVNDDFFSRGMDSLEATRLARILENVQNKTTFPALLNGQVSPQFIYQNPSVRALAKALLEGTTSSSPPVNTASRTIQLMKALATQFSSSASSVDPSERKLTVLLTGSTGHLGAYLLQGLLQAANVEQIICFNRSRKEYLDKPFSVVTTSTEHELRSLQLEANSRSGITLGENSWRKIRFLPSNHIDKPNLGLPESEYGHLKKTVTHIIHNAWPMDFQRTLLSFTPQIRTVHNMIDFAVDCHFTQRPCSPALNPQLLVLSSIAVCARSKSGPIILEAPITDPSSPAPFGYSQAKWVCENVLIDGMNNFGDKVQHTIVRLGQLTGTTESGVWNANEHFPAMLKASQIVGSLPDLTGTYSWIPMDIVAKSILEILLNSSISRPRNAIYHIENPIRQPWQPLISALAVKLNLTIEATSANPIIPFDTWLEKVSKTMAAAAVNDDTQPKKEDDDLEFLKHLRTFLETDFRALSGGGVILDTAEARKVSRSLRTCNGVGLDLVDKYIAYWRKCGLLN</sequence>
<evidence type="ECO:0000256" key="2">
    <source>
        <dbReference type="ARBA" id="ARBA00022553"/>
    </source>
</evidence>
<dbReference type="OrthoDB" id="329835at2759"/>
<dbReference type="Proteomes" id="UP000001745">
    <property type="component" value="Unassembled WGS sequence"/>
</dbReference>
<dbReference type="GeneID" id="8105164"/>
<dbReference type="AlphaFoldDB" id="B8LZ09"/>
<dbReference type="PANTHER" id="PTHR43439:SF2">
    <property type="entry name" value="ENZYME, PUTATIVE (JCVI)-RELATED"/>
    <property type="match status" value="1"/>
</dbReference>
<dbReference type="VEuPathDB" id="FungiDB:TSTA_082860"/>
<evidence type="ECO:0000313" key="5">
    <source>
        <dbReference type="Proteomes" id="UP000001745"/>
    </source>
</evidence>
<dbReference type="RefSeq" id="XP_002478016.1">
    <property type="nucleotide sequence ID" value="XM_002477971.1"/>
</dbReference>
<dbReference type="PhylomeDB" id="B8LZ09"/>
<dbReference type="InterPro" id="IPR051414">
    <property type="entry name" value="Adenylate-forming_Reductase"/>
</dbReference>
<dbReference type="InterPro" id="IPR042099">
    <property type="entry name" value="ANL_N_sf"/>
</dbReference>
<dbReference type="Gene3D" id="3.40.50.720">
    <property type="entry name" value="NAD(P)-binding Rossmann-like Domain"/>
    <property type="match status" value="1"/>
</dbReference>
<accession>B8LZ09</accession>
<dbReference type="InterPro" id="IPR009081">
    <property type="entry name" value="PP-bd_ACP"/>
</dbReference>
<dbReference type="eggNOG" id="KOG1178">
    <property type="taxonomic scope" value="Eukaryota"/>
</dbReference>
<dbReference type="eggNOG" id="KOG1176">
    <property type="taxonomic scope" value="Eukaryota"/>
</dbReference>
<dbReference type="InterPro" id="IPR036736">
    <property type="entry name" value="ACP-like_sf"/>
</dbReference>
<keyword evidence="1" id="KW-0596">Phosphopantetheine</keyword>
<dbReference type="HOGENOM" id="CLU_002220_2_1_1"/>
<dbReference type="OMA" id="WHYLIPR"/>
<dbReference type="InterPro" id="IPR013120">
    <property type="entry name" value="FAR_NAD-bd"/>
</dbReference>
<keyword evidence="4" id="KW-0808">Transferase</keyword>
<dbReference type="PROSITE" id="PS00455">
    <property type="entry name" value="AMP_BINDING"/>
    <property type="match status" value="1"/>
</dbReference>
<reference evidence="5" key="1">
    <citation type="journal article" date="2015" name="Genome Announc.">
        <title>Genome sequence of the AIDS-associated pathogen Penicillium marneffei (ATCC18224) and its near taxonomic relative Talaromyces stipitatus (ATCC10500).</title>
        <authorList>
            <person name="Nierman W.C."/>
            <person name="Fedorova-Abrams N.D."/>
            <person name="Andrianopoulos A."/>
        </authorList>
    </citation>
    <scope>NUCLEOTIDE SEQUENCE [LARGE SCALE GENOMIC DNA]</scope>
    <source>
        <strain evidence="5">ATCC 10500 / CBS 375.48 / QM 6759 / NRRL 1006</strain>
    </source>
</reference>
<keyword evidence="2" id="KW-0597">Phosphoprotein</keyword>
<keyword evidence="5" id="KW-1185">Reference proteome</keyword>
<dbReference type="Pfam" id="PF00550">
    <property type="entry name" value="PP-binding"/>
    <property type="match status" value="1"/>
</dbReference>
<dbReference type="InterPro" id="IPR000873">
    <property type="entry name" value="AMP-dep_synth/lig_dom"/>
</dbReference>
<keyword evidence="4" id="KW-0012">Acyltransferase</keyword>
<organism evidence="4 5">
    <name type="scientific">Talaromyces stipitatus (strain ATCC 10500 / CBS 375.48 / QM 6759 / NRRL 1006)</name>
    <name type="common">Penicillium stipitatum</name>
    <dbReference type="NCBI Taxonomy" id="441959"/>
    <lineage>
        <taxon>Eukaryota</taxon>
        <taxon>Fungi</taxon>
        <taxon>Dikarya</taxon>
        <taxon>Ascomycota</taxon>
        <taxon>Pezizomycotina</taxon>
        <taxon>Eurotiomycetes</taxon>
        <taxon>Eurotiomycetidae</taxon>
        <taxon>Eurotiales</taxon>
        <taxon>Trichocomaceae</taxon>
        <taxon>Talaromyces</taxon>
        <taxon>Talaromyces sect. Talaromyces</taxon>
    </lineage>
</organism>
<dbReference type="InterPro" id="IPR020845">
    <property type="entry name" value="AMP-binding_CS"/>
</dbReference>
<dbReference type="SUPFAM" id="SSF56801">
    <property type="entry name" value="Acetyl-CoA synthetase-like"/>
    <property type="match status" value="1"/>
</dbReference>
<dbReference type="SUPFAM" id="SSF51735">
    <property type="entry name" value="NAD(P)-binding Rossmann-fold domains"/>
    <property type="match status" value="1"/>
</dbReference>
<proteinExistence type="predicted"/>
<name>B8LZ09_TALSN</name>